<keyword evidence="1" id="KW-1133">Transmembrane helix</keyword>
<comment type="caution">
    <text evidence="3">The sequence shown here is derived from an EMBL/GenBank/DDBJ whole genome shotgun (WGS) entry which is preliminary data.</text>
</comment>
<evidence type="ECO:0000313" key="4">
    <source>
        <dbReference type="Proteomes" id="UP001498398"/>
    </source>
</evidence>
<evidence type="ECO:0000313" key="3">
    <source>
        <dbReference type="EMBL" id="KAK7458749.1"/>
    </source>
</evidence>
<evidence type="ECO:0000256" key="1">
    <source>
        <dbReference type="SAM" id="Phobius"/>
    </source>
</evidence>
<reference evidence="3 4" key="1">
    <citation type="submission" date="2024-01" db="EMBL/GenBank/DDBJ databases">
        <title>A draft genome for the cacao thread blight pathogen Marasmiellus scandens.</title>
        <authorList>
            <person name="Baruah I.K."/>
            <person name="Leung J."/>
            <person name="Bukari Y."/>
            <person name="Amoako-Attah I."/>
            <person name="Meinhardt L.W."/>
            <person name="Bailey B.A."/>
            <person name="Cohen S.P."/>
        </authorList>
    </citation>
    <scope>NUCLEOTIDE SEQUENCE [LARGE SCALE GENOMIC DNA]</scope>
    <source>
        <strain evidence="3 4">GH-19</strain>
    </source>
</reference>
<organism evidence="3 4">
    <name type="scientific">Marasmiellus scandens</name>
    <dbReference type="NCBI Taxonomy" id="2682957"/>
    <lineage>
        <taxon>Eukaryota</taxon>
        <taxon>Fungi</taxon>
        <taxon>Dikarya</taxon>
        <taxon>Basidiomycota</taxon>
        <taxon>Agaricomycotina</taxon>
        <taxon>Agaricomycetes</taxon>
        <taxon>Agaricomycetidae</taxon>
        <taxon>Agaricales</taxon>
        <taxon>Marasmiineae</taxon>
        <taxon>Omphalotaceae</taxon>
        <taxon>Marasmiellus</taxon>
    </lineage>
</organism>
<accession>A0ABR1JFQ0</accession>
<dbReference type="Proteomes" id="UP001498398">
    <property type="component" value="Unassembled WGS sequence"/>
</dbReference>
<evidence type="ECO:0000259" key="2">
    <source>
        <dbReference type="Pfam" id="PF20152"/>
    </source>
</evidence>
<protein>
    <recommendedName>
        <fullName evidence="2">DUF6534 domain-containing protein</fullName>
    </recommendedName>
</protein>
<dbReference type="InterPro" id="IPR045339">
    <property type="entry name" value="DUF6534"/>
</dbReference>
<keyword evidence="1" id="KW-0472">Membrane</keyword>
<keyword evidence="1" id="KW-0812">Transmembrane</keyword>
<feature type="transmembrane region" description="Helical" evidence="1">
    <location>
        <begin position="20"/>
        <end position="39"/>
    </location>
</feature>
<name>A0ABR1JFQ0_9AGAR</name>
<proteinExistence type="predicted"/>
<gene>
    <name evidence="3" type="ORF">VKT23_009750</name>
</gene>
<dbReference type="EMBL" id="JBANRG010000017">
    <property type="protein sequence ID" value="KAK7458749.1"/>
    <property type="molecule type" value="Genomic_DNA"/>
</dbReference>
<dbReference type="Pfam" id="PF20152">
    <property type="entry name" value="DUF6534"/>
    <property type="match status" value="1"/>
</dbReference>
<feature type="domain" description="DUF6534" evidence="2">
    <location>
        <begin position="10"/>
        <end position="69"/>
    </location>
</feature>
<keyword evidence="4" id="KW-1185">Reference proteome</keyword>
<sequence length="146" mass="15801">MSTTRKLIQRWITKTIYRSISTGSVTAAIALIMMVAYFVNNQSNVPVAFSNFLGRLHTLSVIYNLNDRPYVCECARSDTVESSQPLTTLSLTDIEPSSSVVQSTVNTGSRDDLQSLGISSKSVSVGLSQYLGSRDEAATNAGSHQC</sequence>